<dbReference type="PROSITE" id="PS50003">
    <property type="entry name" value="PH_DOMAIN"/>
    <property type="match status" value="1"/>
</dbReference>
<keyword evidence="2" id="KW-0472">Membrane</keyword>
<evidence type="ECO:0000256" key="1">
    <source>
        <dbReference type="ARBA" id="ARBA00004370"/>
    </source>
</evidence>
<dbReference type="Gene3D" id="2.30.29.30">
    <property type="entry name" value="Pleckstrin-homology domain (PH domain)/Phosphotyrosine-binding domain (PTB)"/>
    <property type="match status" value="1"/>
</dbReference>
<gene>
    <name evidence="4" type="ORF">CUNI_LOCUS16692</name>
</gene>
<dbReference type="Proteomes" id="UP000678393">
    <property type="component" value="Unassembled WGS sequence"/>
</dbReference>
<reference evidence="4" key="1">
    <citation type="submission" date="2021-04" db="EMBL/GenBank/DDBJ databases">
        <authorList>
            <consortium name="Molecular Ecology Group"/>
        </authorList>
    </citation>
    <scope>NUCLEOTIDE SEQUENCE</scope>
</reference>
<dbReference type="PANTHER" id="PTHR14309">
    <property type="entry name" value="EXPRESSED PROTEIN"/>
    <property type="match status" value="1"/>
</dbReference>
<dbReference type="AlphaFoldDB" id="A0A8S3ZNE0"/>
<dbReference type="InterPro" id="IPR039680">
    <property type="entry name" value="PLEKHB1/2"/>
</dbReference>
<dbReference type="FunFam" id="2.30.29.30:FF:000073">
    <property type="entry name" value="Pleckstrin homology domain-containing family B member 2"/>
    <property type="match status" value="1"/>
</dbReference>
<evidence type="ECO:0000259" key="3">
    <source>
        <dbReference type="PROSITE" id="PS50003"/>
    </source>
</evidence>
<evidence type="ECO:0000313" key="4">
    <source>
        <dbReference type="EMBL" id="CAG5131134.1"/>
    </source>
</evidence>
<dbReference type="EMBL" id="CAJHNH020004491">
    <property type="protein sequence ID" value="CAG5131134.1"/>
    <property type="molecule type" value="Genomic_DNA"/>
</dbReference>
<comment type="caution">
    <text evidence="4">The sequence shown here is derived from an EMBL/GenBank/DDBJ whole genome shotgun (WGS) entry which is preliminary data.</text>
</comment>
<dbReference type="PANTHER" id="PTHR14309:SF10">
    <property type="entry name" value="PH DOMAIN-CONTAINING PROTEIN"/>
    <property type="match status" value="1"/>
</dbReference>
<dbReference type="InterPro" id="IPR001849">
    <property type="entry name" value="PH_domain"/>
</dbReference>
<proteinExistence type="predicted"/>
<dbReference type="GO" id="GO:0016020">
    <property type="term" value="C:membrane"/>
    <property type="evidence" value="ECO:0007669"/>
    <property type="project" value="UniProtKB-SubCell"/>
</dbReference>
<organism evidence="4 5">
    <name type="scientific">Candidula unifasciata</name>
    <dbReference type="NCBI Taxonomy" id="100452"/>
    <lineage>
        <taxon>Eukaryota</taxon>
        <taxon>Metazoa</taxon>
        <taxon>Spiralia</taxon>
        <taxon>Lophotrochozoa</taxon>
        <taxon>Mollusca</taxon>
        <taxon>Gastropoda</taxon>
        <taxon>Heterobranchia</taxon>
        <taxon>Euthyneura</taxon>
        <taxon>Panpulmonata</taxon>
        <taxon>Eupulmonata</taxon>
        <taxon>Stylommatophora</taxon>
        <taxon>Helicina</taxon>
        <taxon>Helicoidea</taxon>
        <taxon>Geomitridae</taxon>
        <taxon>Candidula</taxon>
    </lineage>
</organism>
<dbReference type="InterPro" id="IPR011993">
    <property type="entry name" value="PH-like_dom_sf"/>
</dbReference>
<protein>
    <recommendedName>
        <fullName evidence="3">PH domain-containing protein</fullName>
    </recommendedName>
</protein>
<evidence type="ECO:0000256" key="2">
    <source>
        <dbReference type="ARBA" id="ARBA00023136"/>
    </source>
</evidence>
<dbReference type="SMART" id="SM00233">
    <property type="entry name" value="PH"/>
    <property type="match status" value="1"/>
</dbReference>
<feature type="domain" description="PH" evidence="3">
    <location>
        <begin position="7"/>
        <end position="116"/>
    </location>
</feature>
<dbReference type="GO" id="GO:0045595">
    <property type="term" value="P:regulation of cell differentiation"/>
    <property type="evidence" value="ECO:0007669"/>
    <property type="project" value="TreeGrafter"/>
</dbReference>
<dbReference type="OrthoDB" id="2157866at2759"/>
<keyword evidence="5" id="KW-1185">Reference proteome</keyword>
<name>A0A8S3ZNE0_9EUPU</name>
<comment type="subcellular location">
    <subcellularLocation>
        <location evidence="1">Membrane</location>
    </subcellularLocation>
</comment>
<evidence type="ECO:0000313" key="5">
    <source>
        <dbReference type="Proteomes" id="UP000678393"/>
    </source>
</evidence>
<sequence length="205" mass="22902">MAAGGFDIAKAGWLYRQSSVLHRWKKNWFVLDRQGDLRYFENPDHPRAEERIVVRAAVVAIKAGYECGKADVPEGSAATAACFLELVMRDKESMLLCAESPDEMKAWQIALEEARTLTPDYRPGVTSTTIITPPGYVYGSPYGGYGYPGQVLSPPPTQVIRTPDGTTTTIVNAPPYQQVVYVDDGPFRYRPYSYGAVYPVPFFFW</sequence>
<dbReference type="SUPFAM" id="SSF50729">
    <property type="entry name" value="PH domain-like"/>
    <property type="match status" value="1"/>
</dbReference>
<accession>A0A8S3ZNE0</accession>
<dbReference type="Pfam" id="PF00169">
    <property type="entry name" value="PH"/>
    <property type="match status" value="1"/>
</dbReference>